<dbReference type="RefSeq" id="WP_155035064.1">
    <property type="nucleotide sequence ID" value="NZ_JAYMMG010000011.1"/>
</dbReference>
<proteinExistence type="predicted"/>
<dbReference type="Pfam" id="PF04307">
    <property type="entry name" value="YdjM"/>
    <property type="match status" value="1"/>
</dbReference>
<sequence length="334" mass="38607">MDSLTQIILGGAIGNAVLGNKLKNKAVLYGAVAGTIPDLDVAVGWFTDSLTALEIHRGISHSILFALVSSFLFGYILFRRERNKGVTYEEGYWLFFWGLFTHSLLDAFTSWGTRLLWPMDYSFAFKSIFVIDPLYTLPFLFFLIQSMRSKNDLVKRMQYNTLGLIVSTGYLCITLFLKGVVYYKFTDSLGKQNIEYTSLSVKPTAMNTILWNGIVETKDSFLIGEYSFFDQSQLRFQVFNKNHHYTEQLMNHQLLKRLVRVSEGKFTISEEDERLYFNDLRFGLLKNNGDDIQFAFSYEFYVNSHGELAVREVKKERADGIILLKKLWQRLKGM</sequence>
<dbReference type="Proteomes" id="UP000488936">
    <property type="component" value="Unassembled WGS sequence"/>
</dbReference>
<keyword evidence="3" id="KW-1185">Reference proteome</keyword>
<keyword evidence="1" id="KW-1133">Transmembrane helix</keyword>
<feature type="transmembrane region" description="Helical" evidence="1">
    <location>
        <begin position="123"/>
        <end position="144"/>
    </location>
</feature>
<reference evidence="2 3" key="1">
    <citation type="journal article" date="2006" name="Int. J. Syst. Evol. Microbiol.">
        <title>Myroides pelagicus sp. nov., isolated from seawater in Thailand.</title>
        <authorList>
            <person name="Yoon J."/>
            <person name="Maneerat S."/>
            <person name="Kawai F."/>
            <person name="Yokota A."/>
        </authorList>
    </citation>
    <scope>NUCLEOTIDE SEQUENCE [LARGE SCALE GENOMIC DNA]</scope>
    <source>
        <strain evidence="2 3">SM1T</strain>
    </source>
</reference>
<gene>
    <name evidence="2" type="ORF">GJV77_04015</name>
</gene>
<keyword evidence="2" id="KW-0378">Hydrolase</keyword>
<evidence type="ECO:0000313" key="3">
    <source>
        <dbReference type="Proteomes" id="UP000488936"/>
    </source>
</evidence>
<evidence type="ECO:0000313" key="2">
    <source>
        <dbReference type="EMBL" id="MTH29085.1"/>
    </source>
</evidence>
<feature type="transmembrane region" description="Helical" evidence="1">
    <location>
        <begin position="59"/>
        <end position="78"/>
    </location>
</feature>
<keyword evidence="1" id="KW-0812">Transmembrane</keyword>
<dbReference type="OrthoDB" id="9781927at2"/>
<dbReference type="PANTHER" id="PTHR40031">
    <property type="entry name" value="HYPOTHETICAL MEMBRANE SPANNING PROTEIN"/>
    <property type="match status" value="1"/>
</dbReference>
<feature type="transmembrane region" description="Helical" evidence="1">
    <location>
        <begin position="164"/>
        <end position="183"/>
    </location>
</feature>
<keyword evidence="1" id="KW-0472">Membrane</keyword>
<dbReference type="PANTHER" id="PTHR40031:SF1">
    <property type="entry name" value="MEMBRANE-BOUND METAL-DEPENDENT HYDROLASE"/>
    <property type="match status" value="1"/>
</dbReference>
<evidence type="ECO:0000256" key="1">
    <source>
        <dbReference type="SAM" id="Phobius"/>
    </source>
</evidence>
<organism evidence="2 3">
    <name type="scientific">Myroides pelagicus</name>
    <dbReference type="NCBI Taxonomy" id="270914"/>
    <lineage>
        <taxon>Bacteria</taxon>
        <taxon>Pseudomonadati</taxon>
        <taxon>Bacteroidota</taxon>
        <taxon>Flavobacteriia</taxon>
        <taxon>Flavobacteriales</taxon>
        <taxon>Flavobacteriaceae</taxon>
        <taxon>Myroides</taxon>
    </lineage>
</organism>
<protein>
    <submittedName>
        <fullName evidence="2">Metal-dependent hydrolase</fullName>
    </submittedName>
</protein>
<feature type="transmembrane region" description="Helical" evidence="1">
    <location>
        <begin position="90"/>
        <end position="111"/>
    </location>
</feature>
<name>A0A7K1GJM0_9FLAO</name>
<dbReference type="EMBL" id="WMJY01000006">
    <property type="protein sequence ID" value="MTH29085.1"/>
    <property type="molecule type" value="Genomic_DNA"/>
</dbReference>
<dbReference type="AlphaFoldDB" id="A0A7K1GJM0"/>
<dbReference type="InterPro" id="IPR007404">
    <property type="entry name" value="YdjM-like"/>
</dbReference>
<comment type="caution">
    <text evidence="2">The sequence shown here is derived from an EMBL/GenBank/DDBJ whole genome shotgun (WGS) entry which is preliminary data.</text>
</comment>
<accession>A0A7K1GJM0</accession>
<dbReference type="InterPro" id="IPR053170">
    <property type="entry name" value="Transcription_regulator"/>
</dbReference>
<dbReference type="GO" id="GO:0016787">
    <property type="term" value="F:hydrolase activity"/>
    <property type="evidence" value="ECO:0007669"/>
    <property type="project" value="UniProtKB-KW"/>
</dbReference>